<accession>A0A2K4MTD6</accession>
<dbReference type="Proteomes" id="UP000236416">
    <property type="component" value="Unassembled WGS sequence"/>
</dbReference>
<organism evidence="7 8">
    <name type="scientific">Chromobacterium sinusclupearum</name>
    <dbReference type="NCBI Taxonomy" id="2077146"/>
    <lineage>
        <taxon>Bacteria</taxon>
        <taxon>Pseudomonadati</taxon>
        <taxon>Pseudomonadota</taxon>
        <taxon>Betaproteobacteria</taxon>
        <taxon>Neisseriales</taxon>
        <taxon>Chromobacteriaceae</taxon>
        <taxon>Chromobacterium</taxon>
    </lineage>
</organism>
<feature type="transmembrane region" description="Helical" evidence="6">
    <location>
        <begin position="157"/>
        <end position="179"/>
    </location>
</feature>
<keyword evidence="2" id="KW-1003">Cell membrane</keyword>
<dbReference type="GO" id="GO:0005886">
    <property type="term" value="C:plasma membrane"/>
    <property type="evidence" value="ECO:0007669"/>
    <property type="project" value="UniProtKB-SubCell"/>
</dbReference>
<dbReference type="RefSeq" id="WP_103317064.1">
    <property type="nucleotide sequence ID" value="NZ_PPTF01000008.1"/>
</dbReference>
<dbReference type="InterPro" id="IPR001123">
    <property type="entry name" value="LeuE-type"/>
</dbReference>
<evidence type="ECO:0000256" key="1">
    <source>
        <dbReference type="ARBA" id="ARBA00004651"/>
    </source>
</evidence>
<keyword evidence="4 6" id="KW-1133">Transmembrane helix</keyword>
<evidence type="ECO:0000256" key="4">
    <source>
        <dbReference type="ARBA" id="ARBA00022989"/>
    </source>
</evidence>
<evidence type="ECO:0000256" key="3">
    <source>
        <dbReference type="ARBA" id="ARBA00022692"/>
    </source>
</evidence>
<protein>
    <submittedName>
        <fullName evidence="7">Lysine transporter LysE</fullName>
    </submittedName>
</protein>
<comment type="subcellular location">
    <subcellularLocation>
        <location evidence="1">Cell membrane</location>
        <topology evidence="1">Multi-pass membrane protein</topology>
    </subcellularLocation>
</comment>
<feature type="transmembrane region" description="Helical" evidence="6">
    <location>
        <begin position="128"/>
        <end position="145"/>
    </location>
</feature>
<evidence type="ECO:0000256" key="2">
    <source>
        <dbReference type="ARBA" id="ARBA00022475"/>
    </source>
</evidence>
<keyword evidence="5 6" id="KW-0472">Membrane</keyword>
<reference evidence="7 8" key="1">
    <citation type="submission" date="2018-01" db="EMBL/GenBank/DDBJ databases">
        <title>Genomic Sequence of Chromobacterium MWU13-2610 from wild cranberry bogs within the Cape Cod National Seashore.</title>
        <authorList>
            <person name="O'Hara-Hanley K."/>
            <person name="Soby S."/>
            <person name="Harrison A."/>
        </authorList>
    </citation>
    <scope>NUCLEOTIDE SEQUENCE [LARGE SCALE GENOMIC DNA]</scope>
    <source>
        <strain evidence="7 8">MWU13-2610</strain>
    </source>
</reference>
<dbReference type="AlphaFoldDB" id="A0A2K4MTD6"/>
<sequence length="215" mass="22635">MGAYVLNEGLVAAATLYAVGAASPGPSNLAIMGAAMSHGRLRALAMALGVVLGSQFWGLLAACGLAGIMREAWWLMMAMKLAGGVYLLYLAFLSARQAAVADWAAPAALEPEKNGAWRWLLKGAAMHMTNPKAILVWMSIVTLALPREGGGEQAFHAVWVCGGIAVLVFFGYALLFSTAAAREGYLKVRRCFQAILAAAFGWAGVKMLLASSRTV</sequence>
<evidence type="ECO:0000313" key="8">
    <source>
        <dbReference type="Proteomes" id="UP000236416"/>
    </source>
</evidence>
<name>A0A2K4MTD6_9NEIS</name>
<keyword evidence="3 6" id="KW-0812">Transmembrane</keyword>
<proteinExistence type="predicted"/>
<dbReference type="EMBL" id="PPTF01000008">
    <property type="protein sequence ID" value="POB00355.1"/>
    <property type="molecule type" value="Genomic_DNA"/>
</dbReference>
<evidence type="ECO:0000313" key="7">
    <source>
        <dbReference type="EMBL" id="POB00355.1"/>
    </source>
</evidence>
<feature type="transmembrane region" description="Helical" evidence="6">
    <location>
        <begin position="191"/>
        <end position="209"/>
    </location>
</feature>
<feature type="transmembrane region" description="Helical" evidence="6">
    <location>
        <begin position="73"/>
        <end position="93"/>
    </location>
</feature>
<evidence type="ECO:0000256" key="5">
    <source>
        <dbReference type="ARBA" id="ARBA00023136"/>
    </source>
</evidence>
<keyword evidence="8" id="KW-1185">Reference proteome</keyword>
<feature type="transmembrane region" description="Helical" evidence="6">
    <location>
        <begin position="12"/>
        <end position="31"/>
    </location>
</feature>
<dbReference type="GO" id="GO:0015171">
    <property type="term" value="F:amino acid transmembrane transporter activity"/>
    <property type="evidence" value="ECO:0007669"/>
    <property type="project" value="TreeGrafter"/>
</dbReference>
<dbReference type="Pfam" id="PF01810">
    <property type="entry name" value="LysE"/>
    <property type="match status" value="1"/>
</dbReference>
<feature type="transmembrane region" description="Helical" evidence="6">
    <location>
        <begin position="43"/>
        <end position="67"/>
    </location>
</feature>
<comment type="caution">
    <text evidence="7">The sequence shown here is derived from an EMBL/GenBank/DDBJ whole genome shotgun (WGS) entry which is preliminary data.</text>
</comment>
<gene>
    <name evidence="7" type="ORF">C2134_01790</name>
</gene>
<evidence type="ECO:0000256" key="6">
    <source>
        <dbReference type="SAM" id="Phobius"/>
    </source>
</evidence>
<dbReference type="PANTHER" id="PTHR30086">
    <property type="entry name" value="ARGININE EXPORTER PROTEIN ARGO"/>
    <property type="match status" value="1"/>
</dbReference>
<dbReference type="PANTHER" id="PTHR30086:SF19">
    <property type="entry name" value="THREONINE EFFLUX PROTEIN"/>
    <property type="match status" value="1"/>
</dbReference>